<evidence type="ECO:0000313" key="19">
    <source>
        <dbReference type="EMBL" id="GFP29822.1"/>
    </source>
</evidence>
<comment type="function">
    <text evidence="1 15 17">Specifically methylates guanosine-37 in various tRNAs.</text>
</comment>
<dbReference type="Gene3D" id="1.10.1270.20">
    <property type="entry name" value="tRNA(m1g37)methyltransferase, domain 2"/>
    <property type="match status" value="1"/>
</dbReference>
<organism evidence="19 21">
    <name type="scientific">Candidatus Hakubella thermalkaliphila</name>
    <dbReference type="NCBI Taxonomy" id="2754717"/>
    <lineage>
        <taxon>Bacteria</taxon>
        <taxon>Bacillati</taxon>
        <taxon>Actinomycetota</taxon>
        <taxon>Actinomycetota incertae sedis</taxon>
        <taxon>Candidatus Hakubellales</taxon>
        <taxon>Candidatus Hakubellaceae</taxon>
        <taxon>Candidatus Hakubella</taxon>
    </lineage>
</organism>
<dbReference type="InterPro" id="IPR023148">
    <property type="entry name" value="tRNA_m1G_MeTrfase_C_sf"/>
</dbReference>
<dbReference type="GO" id="GO:0005829">
    <property type="term" value="C:cytosol"/>
    <property type="evidence" value="ECO:0007669"/>
    <property type="project" value="TreeGrafter"/>
</dbReference>
<evidence type="ECO:0000256" key="4">
    <source>
        <dbReference type="ARBA" id="ARBA00011738"/>
    </source>
</evidence>
<evidence type="ECO:0000256" key="17">
    <source>
        <dbReference type="RuleBase" id="RU003464"/>
    </source>
</evidence>
<protein>
    <recommendedName>
        <fullName evidence="6 15">tRNA (guanine-N(1)-)-methyltransferase</fullName>
        <ecNumber evidence="5 15">2.1.1.228</ecNumber>
    </recommendedName>
    <alternativeName>
        <fullName evidence="12 15">M1G-methyltransferase</fullName>
    </alternativeName>
    <alternativeName>
        <fullName evidence="13 15">tRNA [GM37] methyltransferase</fullName>
    </alternativeName>
</protein>
<dbReference type="NCBIfam" id="NF000648">
    <property type="entry name" value="PRK00026.1"/>
    <property type="match status" value="1"/>
</dbReference>
<evidence type="ECO:0000256" key="12">
    <source>
        <dbReference type="ARBA" id="ARBA00029736"/>
    </source>
</evidence>
<dbReference type="Proteomes" id="UP000588083">
    <property type="component" value="Unassembled WGS sequence"/>
</dbReference>
<dbReference type="NCBIfam" id="TIGR00088">
    <property type="entry name" value="trmD"/>
    <property type="match status" value="1"/>
</dbReference>
<keyword evidence="10 15" id="KW-0949">S-adenosyl-L-methionine</keyword>
<evidence type="ECO:0000259" key="18">
    <source>
        <dbReference type="Pfam" id="PF01746"/>
    </source>
</evidence>
<evidence type="ECO:0000256" key="10">
    <source>
        <dbReference type="ARBA" id="ARBA00022691"/>
    </source>
</evidence>
<evidence type="ECO:0000256" key="5">
    <source>
        <dbReference type="ARBA" id="ARBA00012807"/>
    </source>
</evidence>
<evidence type="ECO:0000256" key="6">
    <source>
        <dbReference type="ARBA" id="ARBA00014679"/>
    </source>
</evidence>
<dbReference type="Gene3D" id="3.40.1280.10">
    <property type="match status" value="1"/>
</dbReference>
<evidence type="ECO:0000256" key="3">
    <source>
        <dbReference type="ARBA" id="ARBA00007630"/>
    </source>
</evidence>
<dbReference type="PIRSF" id="PIRSF000386">
    <property type="entry name" value="tRNA_mtase"/>
    <property type="match status" value="1"/>
</dbReference>
<comment type="subcellular location">
    <subcellularLocation>
        <location evidence="2 15 17">Cytoplasm</location>
    </subcellularLocation>
</comment>
<evidence type="ECO:0000256" key="1">
    <source>
        <dbReference type="ARBA" id="ARBA00002634"/>
    </source>
</evidence>
<name>A0A6V8PAY1_9ACTN</name>
<keyword evidence="8 15" id="KW-0489">Methyltransferase</keyword>
<dbReference type="RefSeq" id="WP_176231456.1">
    <property type="nucleotide sequence ID" value="NZ_BLRZ01000026.1"/>
</dbReference>
<evidence type="ECO:0000256" key="15">
    <source>
        <dbReference type="HAMAP-Rule" id="MF_00605"/>
    </source>
</evidence>
<dbReference type="EC" id="2.1.1.228" evidence="5 15"/>
<evidence type="ECO:0000256" key="16">
    <source>
        <dbReference type="PIRSR" id="PIRSR000386-1"/>
    </source>
</evidence>
<accession>A0A6V8PAY1</accession>
<keyword evidence="9 15" id="KW-0808">Transferase</keyword>
<evidence type="ECO:0000256" key="7">
    <source>
        <dbReference type="ARBA" id="ARBA00022490"/>
    </source>
</evidence>
<dbReference type="EMBL" id="BLSD01000017">
    <property type="protein sequence ID" value="GFP38829.1"/>
    <property type="molecule type" value="Genomic_DNA"/>
</dbReference>
<dbReference type="GO" id="GO:0052906">
    <property type="term" value="F:tRNA (guanine(37)-N1)-methyltransferase activity"/>
    <property type="evidence" value="ECO:0007669"/>
    <property type="project" value="UniProtKB-UniRule"/>
</dbReference>
<evidence type="ECO:0000313" key="21">
    <source>
        <dbReference type="Proteomes" id="UP000588083"/>
    </source>
</evidence>
<dbReference type="SUPFAM" id="SSF75217">
    <property type="entry name" value="alpha/beta knot"/>
    <property type="match status" value="1"/>
</dbReference>
<feature type="binding site" evidence="15 16">
    <location>
        <begin position="134"/>
        <end position="139"/>
    </location>
    <ligand>
        <name>S-adenosyl-L-methionine</name>
        <dbReference type="ChEBI" id="CHEBI:59789"/>
    </ligand>
</feature>
<dbReference type="AlphaFoldDB" id="A0A6V8PAY1"/>
<dbReference type="FunFam" id="3.40.1280.10:FF:000001">
    <property type="entry name" value="tRNA (guanine-N(1)-)-methyltransferase"/>
    <property type="match status" value="1"/>
</dbReference>
<dbReference type="Pfam" id="PF01746">
    <property type="entry name" value="tRNA_m1G_MT"/>
    <property type="match status" value="1"/>
</dbReference>
<comment type="catalytic activity">
    <reaction evidence="14 15 17">
        <text>guanosine(37) in tRNA + S-adenosyl-L-methionine = N(1)-methylguanosine(37) in tRNA + S-adenosyl-L-homocysteine + H(+)</text>
        <dbReference type="Rhea" id="RHEA:36899"/>
        <dbReference type="Rhea" id="RHEA-COMP:10145"/>
        <dbReference type="Rhea" id="RHEA-COMP:10147"/>
        <dbReference type="ChEBI" id="CHEBI:15378"/>
        <dbReference type="ChEBI" id="CHEBI:57856"/>
        <dbReference type="ChEBI" id="CHEBI:59789"/>
        <dbReference type="ChEBI" id="CHEBI:73542"/>
        <dbReference type="ChEBI" id="CHEBI:74269"/>
        <dbReference type="EC" id="2.1.1.228"/>
    </reaction>
</comment>
<keyword evidence="21" id="KW-1185">Reference proteome</keyword>
<dbReference type="CDD" id="cd18080">
    <property type="entry name" value="TrmD-like"/>
    <property type="match status" value="1"/>
</dbReference>
<reference evidence="19 21" key="1">
    <citation type="journal article" date="2020" name="Front. Microbiol.">
        <title>Single-cell genomics of novel Actinobacteria with the Wood-Ljungdahl pathway discovered in a serpentinizing system.</title>
        <authorList>
            <person name="Merino N."/>
            <person name="Kawai M."/>
            <person name="Boyd E.S."/>
            <person name="Colman D.R."/>
            <person name="McGlynn S.E."/>
            <person name="Nealson K.H."/>
            <person name="Kurokawa K."/>
            <person name="Hongoh Y."/>
        </authorList>
    </citation>
    <scope>NUCLEOTIDE SEQUENCE [LARGE SCALE GENOMIC DNA]</scope>
    <source>
        <strain evidence="19 21">S34</strain>
        <strain evidence="20">S47</strain>
    </source>
</reference>
<dbReference type="InterPro" id="IPR002649">
    <property type="entry name" value="tRNA_m1G_MeTrfase_TrmD"/>
</dbReference>
<dbReference type="EMBL" id="BLRZ01000026">
    <property type="protein sequence ID" value="GFP29822.1"/>
    <property type="molecule type" value="Genomic_DNA"/>
</dbReference>
<evidence type="ECO:0000256" key="2">
    <source>
        <dbReference type="ARBA" id="ARBA00004496"/>
    </source>
</evidence>
<sequence length="234" mass="26852">MWIDVIAVLPEMFSSAFEYGVIGRARKKGLFTLQVHNLRDFTEDRHRQIDDAPYGGGPGMVLKPEPIFAAVRSLLRGWTKDREKVVLLTPQGKRLDQQLLVELSVLEHLILICGRYEGVDERVREQLVDEEVSIGDYVLSGGEIPAMVIVDGVVRLLEGVVGSRESLIEESFQKGLLDYPQYTRPYDFEGIKVPDILLKGDHQRVKEWREKKARERTAQLRPDLLEKWEGSRKR</sequence>
<keyword evidence="7 15" id="KW-0963">Cytoplasm</keyword>
<evidence type="ECO:0000256" key="9">
    <source>
        <dbReference type="ARBA" id="ARBA00022679"/>
    </source>
</evidence>
<gene>
    <name evidence="15" type="primary">trmD</name>
    <name evidence="19" type="ORF">HKBW3S34_00743</name>
    <name evidence="20" type="ORF">HKBW3S47_00529</name>
</gene>
<dbReference type="Proteomes" id="UP000569018">
    <property type="component" value="Unassembled WGS sequence"/>
</dbReference>
<comment type="caution">
    <text evidence="19">The sequence shown here is derived from an EMBL/GenBank/DDBJ whole genome shotgun (WGS) entry which is preliminary data.</text>
</comment>
<proteinExistence type="inferred from homology"/>
<comment type="subunit">
    <text evidence="4 15 17">Homodimer.</text>
</comment>
<dbReference type="HAMAP" id="MF_00605">
    <property type="entry name" value="TrmD"/>
    <property type="match status" value="1"/>
</dbReference>
<keyword evidence="11 15" id="KW-0819">tRNA processing</keyword>
<feature type="binding site" evidence="15 16">
    <location>
        <position position="114"/>
    </location>
    <ligand>
        <name>S-adenosyl-L-methionine</name>
        <dbReference type="ChEBI" id="CHEBI:59789"/>
    </ligand>
</feature>
<dbReference type="GO" id="GO:0002939">
    <property type="term" value="P:tRNA N1-guanine methylation"/>
    <property type="evidence" value="ECO:0007669"/>
    <property type="project" value="TreeGrafter"/>
</dbReference>
<evidence type="ECO:0000313" key="20">
    <source>
        <dbReference type="EMBL" id="GFP38829.1"/>
    </source>
</evidence>
<evidence type="ECO:0000256" key="8">
    <source>
        <dbReference type="ARBA" id="ARBA00022603"/>
    </source>
</evidence>
<evidence type="ECO:0000256" key="13">
    <source>
        <dbReference type="ARBA" id="ARBA00033392"/>
    </source>
</evidence>
<dbReference type="PANTHER" id="PTHR46417:SF1">
    <property type="entry name" value="TRNA (GUANINE-N(1)-)-METHYLTRANSFERASE"/>
    <property type="match status" value="1"/>
</dbReference>
<dbReference type="InterPro" id="IPR029026">
    <property type="entry name" value="tRNA_m1G_MTases_N"/>
</dbReference>
<dbReference type="PANTHER" id="PTHR46417">
    <property type="entry name" value="TRNA (GUANINE-N(1)-)-METHYLTRANSFERASE"/>
    <property type="match status" value="1"/>
</dbReference>
<dbReference type="InterPro" id="IPR016009">
    <property type="entry name" value="tRNA_MeTrfase_TRMD/TRM10"/>
</dbReference>
<dbReference type="InterPro" id="IPR029028">
    <property type="entry name" value="Alpha/beta_knot_MTases"/>
</dbReference>
<evidence type="ECO:0000256" key="11">
    <source>
        <dbReference type="ARBA" id="ARBA00022694"/>
    </source>
</evidence>
<feature type="domain" description="tRNA methyltransferase TRMD/TRM10-type" evidence="18">
    <location>
        <begin position="1"/>
        <end position="227"/>
    </location>
</feature>
<comment type="similarity">
    <text evidence="3 15 17">Belongs to the RNA methyltransferase TrmD family.</text>
</comment>
<evidence type="ECO:0000256" key="14">
    <source>
        <dbReference type="ARBA" id="ARBA00047783"/>
    </source>
</evidence>